<organism evidence="2">
    <name type="scientific">Oryza glumipatula</name>
    <dbReference type="NCBI Taxonomy" id="40148"/>
    <lineage>
        <taxon>Eukaryota</taxon>
        <taxon>Viridiplantae</taxon>
        <taxon>Streptophyta</taxon>
        <taxon>Embryophyta</taxon>
        <taxon>Tracheophyta</taxon>
        <taxon>Spermatophyta</taxon>
        <taxon>Magnoliopsida</taxon>
        <taxon>Liliopsida</taxon>
        <taxon>Poales</taxon>
        <taxon>Poaceae</taxon>
        <taxon>BOP clade</taxon>
        <taxon>Oryzoideae</taxon>
        <taxon>Oryzeae</taxon>
        <taxon>Oryzinae</taxon>
        <taxon>Oryza</taxon>
    </lineage>
</organism>
<reference evidence="2" key="2">
    <citation type="submission" date="2018-05" db="EMBL/GenBank/DDBJ databases">
        <title>OgluRS3 (Oryza glumaepatula Reference Sequence Version 3).</title>
        <authorList>
            <person name="Zhang J."/>
            <person name="Kudrna D."/>
            <person name="Lee S."/>
            <person name="Talag J."/>
            <person name="Welchert J."/>
            <person name="Wing R.A."/>
        </authorList>
    </citation>
    <scope>NUCLEOTIDE SEQUENCE [LARGE SCALE GENOMIC DNA]</scope>
</reference>
<dbReference type="EnsemblPlants" id="OGLUM07G01470.1">
    <property type="protein sequence ID" value="OGLUM07G01470.1"/>
    <property type="gene ID" value="OGLUM07G01470"/>
</dbReference>
<sequence length="74" mass="7920">MAWLELCQAESESQSSPSRAYQIERPASTRGPPAGGCVMQSFGFGYALGLLTTTATRRRRRRAAATARVASALS</sequence>
<proteinExistence type="predicted"/>
<dbReference type="AlphaFoldDB" id="A0A0E0AFD9"/>
<evidence type="ECO:0000256" key="1">
    <source>
        <dbReference type="SAM" id="MobiDB-lite"/>
    </source>
</evidence>
<feature type="compositionally biased region" description="Polar residues" evidence="1">
    <location>
        <begin position="10"/>
        <end position="19"/>
    </location>
</feature>
<name>A0A0E0AFD9_9ORYZ</name>
<reference evidence="2" key="1">
    <citation type="submission" date="2015-04" db="UniProtKB">
        <authorList>
            <consortium name="EnsemblPlants"/>
        </authorList>
    </citation>
    <scope>IDENTIFICATION</scope>
</reference>
<evidence type="ECO:0000313" key="3">
    <source>
        <dbReference type="Proteomes" id="UP000026961"/>
    </source>
</evidence>
<keyword evidence="3" id="KW-1185">Reference proteome</keyword>
<accession>A0A0E0AFD9</accession>
<dbReference type="Gramene" id="OGLUM07G01470.1">
    <property type="protein sequence ID" value="OGLUM07G01470.1"/>
    <property type="gene ID" value="OGLUM07G01470"/>
</dbReference>
<dbReference type="Proteomes" id="UP000026961">
    <property type="component" value="Chromosome 7"/>
</dbReference>
<dbReference type="HOGENOM" id="CLU_2691786_0_0_1"/>
<feature type="region of interest" description="Disordered" evidence="1">
    <location>
        <begin position="8"/>
        <end position="34"/>
    </location>
</feature>
<evidence type="ECO:0000313" key="2">
    <source>
        <dbReference type="EnsemblPlants" id="OGLUM07G01470.1"/>
    </source>
</evidence>
<protein>
    <submittedName>
        <fullName evidence="2">Uncharacterized protein</fullName>
    </submittedName>
</protein>